<dbReference type="InterPro" id="IPR052029">
    <property type="entry name" value="PpiD_chaperone"/>
</dbReference>
<dbReference type="AlphaFoldDB" id="A0A3B0V575"/>
<keyword evidence="7" id="KW-0143">Chaperone</keyword>
<evidence type="ECO:0000256" key="7">
    <source>
        <dbReference type="ARBA" id="ARBA00023186"/>
    </source>
</evidence>
<evidence type="ECO:0000259" key="12">
    <source>
        <dbReference type="PROSITE" id="PS50198"/>
    </source>
</evidence>
<dbReference type="Pfam" id="PF13616">
    <property type="entry name" value="Rotamase_3"/>
    <property type="match status" value="1"/>
</dbReference>
<dbReference type="SUPFAM" id="SSF54534">
    <property type="entry name" value="FKBP-like"/>
    <property type="match status" value="1"/>
</dbReference>
<gene>
    <name evidence="13" type="ORF">MNBD_DELTA02-451</name>
</gene>
<dbReference type="Gene3D" id="1.10.4030.10">
    <property type="entry name" value="Porin chaperone SurA, peptide-binding domain"/>
    <property type="match status" value="1"/>
</dbReference>
<feature type="transmembrane region" description="Helical" evidence="11">
    <location>
        <begin position="12"/>
        <end position="31"/>
    </location>
</feature>
<organism evidence="13">
    <name type="scientific">hydrothermal vent metagenome</name>
    <dbReference type="NCBI Taxonomy" id="652676"/>
    <lineage>
        <taxon>unclassified sequences</taxon>
        <taxon>metagenomes</taxon>
        <taxon>ecological metagenomes</taxon>
    </lineage>
</organism>
<dbReference type="EMBL" id="UOEZ01000029">
    <property type="protein sequence ID" value="VAW35523.1"/>
    <property type="molecule type" value="Genomic_DNA"/>
</dbReference>
<dbReference type="InterPro" id="IPR027304">
    <property type="entry name" value="Trigger_fact/SurA_dom_sf"/>
</dbReference>
<evidence type="ECO:0000256" key="3">
    <source>
        <dbReference type="ARBA" id="ARBA00022519"/>
    </source>
</evidence>
<dbReference type="GO" id="GO:0003755">
    <property type="term" value="F:peptidyl-prolyl cis-trans isomerase activity"/>
    <property type="evidence" value="ECO:0007669"/>
    <property type="project" value="InterPro"/>
</dbReference>
<evidence type="ECO:0000256" key="6">
    <source>
        <dbReference type="ARBA" id="ARBA00023136"/>
    </source>
</evidence>
<dbReference type="PANTHER" id="PTHR47529:SF1">
    <property type="entry name" value="PERIPLASMIC CHAPERONE PPID"/>
    <property type="match status" value="1"/>
</dbReference>
<keyword evidence="13" id="KW-0413">Isomerase</keyword>
<dbReference type="PROSITE" id="PS01096">
    <property type="entry name" value="PPIC_PPIASE_1"/>
    <property type="match status" value="1"/>
</dbReference>
<evidence type="ECO:0000256" key="8">
    <source>
        <dbReference type="ARBA" id="ARBA00038408"/>
    </source>
</evidence>
<proteinExistence type="inferred from homology"/>
<dbReference type="InterPro" id="IPR046357">
    <property type="entry name" value="PPIase_dom_sf"/>
</dbReference>
<dbReference type="SUPFAM" id="SSF109998">
    <property type="entry name" value="Triger factor/SurA peptide-binding domain-like"/>
    <property type="match status" value="1"/>
</dbReference>
<evidence type="ECO:0000256" key="2">
    <source>
        <dbReference type="ARBA" id="ARBA00022475"/>
    </source>
</evidence>
<keyword evidence="2" id="KW-1003">Cell membrane</keyword>
<keyword evidence="6 11" id="KW-0472">Membrane</keyword>
<reference evidence="13" key="1">
    <citation type="submission" date="2018-06" db="EMBL/GenBank/DDBJ databases">
        <authorList>
            <person name="Zhirakovskaya E."/>
        </authorList>
    </citation>
    <scope>NUCLEOTIDE SEQUENCE</scope>
</reference>
<feature type="domain" description="PpiC" evidence="12">
    <location>
        <begin position="268"/>
        <end position="372"/>
    </location>
</feature>
<evidence type="ECO:0000256" key="4">
    <source>
        <dbReference type="ARBA" id="ARBA00022692"/>
    </source>
</evidence>
<comment type="similarity">
    <text evidence="8">Belongs to the PpiD chaperone family.</text>
</comment>
<comment type="subcellular location">
    <subcellularLocation>
        <location evidence="1">Cell inner membrane</location>
        <topology evidence="1">Single-pass type II membrane protein</topology>
        <orientation evidence="1">Periplasmic side</orientation>
    </subcellularLocation>
</comment>
<dbReference type="Gene3D" id="3.10.50.40">
    <property type="match status" value="2"/>
</dbReference>
<protein>
    <recommendedName>
        <fullName evidence="9">Periplasmic chaperone PpiD</fullName>
    </recommendedName>
    <alternativeName>
        <fullName evidence="10">Periplasmic folding chaperone</fullName>
    </alternativeName>
</protein>
<accession>A0A3B0V575</accession>
<dbReference type="Pfam" id="PF13624">
    <property type="entry name" value="SurA_N_3"/>
    <property type="match status" value="1"/>
</dbReference>
<keyword evidence="4 11" id="KW-0812">Transmembrane</keyword>
<evidence type="ECO:0000256" key="5">
    <source>
        <dbReference type="ARBA" id="ARBA00022989"/>
    </source>
</evidence>
<evidence type="ECO:0000256" key="11">
    <source>
        <dbReference type="SAM" id="Phobius"/>
    </source>
</evidence>
<keyword evidence="3" id="KW-0997">Cell inner membrane</keyword>
<dbReference type="GO" id="GO:0005886">
    <property type="term" value="C:plasma membrane"/>
    <property type="evidence" value="ECO:0007669"/>
    <property type="project" value="UniProtKB-SubCell"/>
</dbReference>
<dbReference type="InterPro" id="IPR000297">
    <property type="entry name" value="PPIase_PpiC"/>
</dbReference>
<evidence type="ECO:0000313" key="13">
    <source>
        <dbReference type="EMBL" id="VAW35523.1"/>
    </source>
</evidence>
<dbReference type="InterPro" id="IPR023058">
    <property type="entry name" value="PPIase_PpiC_CS"/>
</dbReference>
<dbReference type="Pfam" id="PF13145">
    <property type="entry name" value="Rotamase_2"/>
    <property type="match status" value="1"/>
</dbReference>
<dbReference type="PANTHER" id="PTHR47529">
    <property type="entry name" value="PEPTIDYL-PROLYL CIS-TRANS ISOMERASE D"/>
    <property type="match status" value="1"/>
</dbReference>
<keyword evidence="5 11" id="KW-1133">Transmembrane helix</keyword>
<evidence type="ECO:0000256" key="1">
    <source>
        <dbReference type="ARBA" id="ARBA00004382"/>
    </source>
</evidence>
<sequence>MLEVFRSKRNSFFVIVIFAVIILGFVFFGVAPSGKQGGDEASQVVATVNGSEITSGEYANVYQRQLDYYKNIFKDGFNDELLARLNLRDKALETLIERSLVLQEANRRKFKASREDIQARIMQYPVFQKDGVFDKKTYFTVLQQNRLKPAEFEESIGAEIITNKMQQSIVAGVTLDDDEVKAAFDRENKQIKFEYAKIPSKSFEDKVKISAEKGRAFLKDNSALFMEPARVKTFYAYVDKDRFAADVKISEDELKAFYEKRKDTYATPKEVRASHILIRPDRDVEDKDKALASARKTAGVVLDKIKKGGDFAKLASEYSDDPGSAAKGGDLGYFGMGMMVKPFEDAAFSLGKGEVSGLVETDYGYHIIKVVDIKGGKTPSFKELRSSIKKQLTVRRSEETARARMVELHKIFKSEGATLETIKKAAGERGIKTSQTGFFTESDTKVELVRAEKLRDTAFSLPAGGVSGIIYMPGKLYIIKITERVDSHVPPYEKVASKVAGILKREEALALASKKAEELRLAAASGKNLKRLMRKAGFKVETTDYVSLSSGFIPGAGIFVGDRTDLFEMAKGDIYKEAIEHGRDFYILKASKIKAADFSGFEQGRMELYQRLLDKKRQDTYAAWIKELKGKASIEINEELL</sequence>
<dbReference type="PROSITE" id="PS50198">
    <property type="entry name" value="PPIC_PPIASE_2"/>
    <property type="match status" value="1"/>
</dbReference>
<evidence type="ECO:0000256" key="9">
    <source>
        <dbReference type="ARBA" id="ARBA00040743"/>
    </source>
</evidence>
<evidence type="ECO:0000256" key="10">
    <source>
        <dbReference type="ARBA" id="ARBA00042775"/>
    </source>
</evidence>
<name>A0A3B0V575_9ZZZZ</name>